<feature type="transmembrane region" description="Helical" evidence="7">
    <location>
        <begin position="220"/>
        <end position="243"/>
    </location>
</feature>
<evidence type="ECO:0000313" key="10">
    <source>
        <dbReference type="Proteomes" id="UP001500449"/>
    </source>
</evidence>
<accession>A0ABN2MQJ7</accession>
<dbReference type="PANTHER" id="PTHR23517">
    <property type="entry name" value="RESISTANCE PROTEIN MDTM, PUTATIVE-RELATED-RELATED"/>
    <property type="match status" value="1"/>
</dbReference>
<keyword evidence="4 7" id="KW-0812">Transmembrane</keyword>
<gene>
    <name evidence="9" type="ORF">GCM10009836_10860</name>
</gene>
<feature type="transmembrane region" description="Helical" evidence="7">
    <location>
        <begin position="39"/>
        <end position="61"/>
    </location>
</feature>
<dbReference type="InterPro" id="IPR036259">
    <property type="entry name" value="MFS_trans_sf"/>
</dbReference>
<feature type="domain" description="Major facilitator superfamily (MFS) profile" evidence="8">
    <location>
        <begin position="6"/>
        <end position="395"/>
    </location>
</feature>
<comment type="caution">
    <text evidence="9">The sequence shown here is derived from an EMBL/GenBank/DDBJ whole genome shotgun (WGS) entry which is preliminary data.</text>
</comment>
<feature type="transmembrane region" description="Helical" evidence="7">
    <location>
        <begin position="338"/>
        <end position="360"/>
    </location>
</feature>
<evidence type="ECO:0000313" key="9">
    <source>
        <dbReference type="EMBL" id="GAA1834457.1"/>
    </source>
</evidence>
<dbReference type="Proteomes" id="UP001500449">
    <property type="component" value="Unassembled WGS sequence"/>
</dbReference>
<feature type="transmembrane region" description="Helical" evidence="7">
    <location>
        <begin position="303"/>
        <end position="326"/>
    </location>
</feature>
<evidence type="ECO:0000256" key="7">
    <source>
        <dbReference type="SAM" id="Phobius"/>
    </source>
</evidence>
<dbReference type="InterPro" id="IPR050171">
    <property type="entry name" value="MFS_Transporters"/>
</dbReference>
<dbReference type="PANTHER" id="PTHR23517:SF13">
    <property type="entry name" value="MAJOR FACILITATOR SUPERFAMILY MFS_1"/>
    <property type="match status" value="1"/>
</dbReference>
<name>A0ABN2MQJ7_9PSEU</name>
<sequence>MDSRRGFFAAVAAVVVLFMAASSAPTPLYVVYQQLWGFTPTVLTVVFAIYVFGLLASLLVVGSLSDHIGRRPVLAGAIVLEAVALVLFVLAGDVVVLSAARLLQGIATGAAITTLGAALTDLERTPGRAGLVNSLAAPGGLALGALGCGVLVQYGPEPTRFVYALLIGGMGAAAVIVALMPETAVLADRGGRRPAAVASLRPVVGVPAHLRADLVPIVPVLVASWALTGLYLSLGPSVVAAIFGLHDHVAGGLVVTLFCGAGAVTAFLVRRRSALSLLAPSAALLGAGTLTTVVAVSTNLLPLAALGTLVAGTGFGAAALATFGTFARIAAPHERGALLAVAFTVAYLAFSVPALVAGFASTAFGLRATAEVYALVIVALTIAALVLRLRRPALQPTS</sequence>
<feature type="transmembrane region" description="Helical" evidence="7">
    <location>
        <begin position="372"/>
        <end position="389"/>
    </location>
</feature>
<keyword evidence="6 7" id="KW-0472">Membrane</keyword>
<dbReference type="Gene3D" id="1.20.1250.20">
    <property type="entry name" value="MFS general substrate transporter like domains"/>
    <property type="match status" value="1"/>
</dbReference>
<dbReference type="Pfam" id="PF07690">
    <property type="entry name" value="MFS_1"/>
    <property type="match status" value="1"/>
</dbReference>
<feature type="transmembrane region" description="Helical" evidence="7">
    <location>
        <begin position="102"/>
        <end position="119"/>
    </location>
</feature>
<keyword evidence="10" id="KW-1185">Reference proteome</keyword>
<evidence type="ECO:0000256" key="2">
    <source>
        <dbReference type="ARBA" id="ARBA00022448"/>
    </source>
</evidence>
<evidence type="ECO:0000256" key="4">
    <source>
        <dbReference type="ARBA" id="ARBA00022692"/>
    </source>
</evidence>
<protein>
    <submittedName>
        <fullName evidence="9">MFS transporter</fullName>
    </submittedName>
</protein>
<evidence type="ECO:0000256" key="6">
    <source>
        <dbReference type="ARBA" id="ARBA00023136"/>
    </source>
</evidence>
<feature type="transmembrane region" description="Helical" evidence="7">
    <location>
        <begin position="249"/>
        <end position="269"/>
    </location>
</feature>
<dbReference type="RefSeq" id="WP_344412953.1">
    <property type="nucleotide sequence ID" value="NZ_BAAAQK010000003.1"/>
</dbReference>
<dbReference type="PROSITE" id="PS50850">
    <property type="entry name" value="MFS"/>
    <property type="match status" value="1"/>
</dbReference>
<evidence type="ECO:0000256" key="3">
    <source>
        <dbReference type="ARBA" id="ARBA00022475"/>
    </source>
</evidence>
<keyword evidence="2" id="KW-0813">Transport</keyword>
<dbReference type="InterPro" id="IPR011701">
    <property type="entry name" value="MFS"/>
</dbReference>
<feature type="transmembrane region" description="Helical" evidence="7">
    <location>
        <begin position="161"/>
        <end position="180"/>
    </location>
</feature>
<feature type="transmembrane region" description="Helical" evidence="7">
    <location>
        <begin position="73"/>
        <end position="96"/>
    </location>
</feature>
<organism evidence="9 10">
    <name type="scientific">Pseudonocardia ailaonensis</name>
    <dbReference type="NCBI Taxonomy" id="367279"/>
    <lineage>
        <taxon>Bacteria</taxon>
        <taxon>Bacillati</taxon>
        <taxon>Actinomycetota</taxon>
        <taxon>Actinomycetes</taxon>
        <taxon>Pseudonocardiales</taxon>
        <taxon>Pseudonocardiaceae</taxon>
        <taxon>Pseudonocardia</taxon>
    </lineage>
</organism>
<evidence type="ECO:0000256" key="1">
    <source>
        <dbReference type="ARBA" id="ARBA00004651"/>
    </source>
</evidence>
<feature type="transmembrane region" description="Helical" evidence="7">
    <location>
        <begin position="131"/>
        <end position="155"/>
    </location>
</feature>
<keyword evidence="3" id="KW-1003">Cell membrane</keyword>
<dbReference type="EMBL" id="BAAAQK010000003">
    <property type="protein sequence ID" value="GAA1834457.1"/>
    <property type="molecule type" value="Genomic_DNA"/>
</dbReference>
<proteinExistence type="predicted"/>
<dbReference type="SUPFAM" id="SSF103473">
    <property type="entry name" value="MFS general substrate transporter"/>
    <property type="match status" value="1"/>
</dbReference>
<keyword evidence="5 7" id="KW-1133">Transmembrane helix</keyword>
<evidence type="ECO:0000256" key="5">
    <source>
        <dbReference type="ARBA" id="ARBA00022989"/>
    </source>
</evidence>
<dbReference type="InterPro" id="IPR020846">
    <property type="entry name" value="MFS_dom"/>
</dbReference>
<evidence type="ECO:0000259" key="8">
    <source>
        <dbReference type="PROSITE" id="PS50850"/>
    </source>
</evidence>
<reference evidence="9 10" key="1">
    <citation type="journal article" date="2019" name="Int. J. Syst. Evol. Microbiol.">
        <title>The Global Catalogue of Microorganisms (GCM) 10K type strain sequencing project: providing services to taxonomists for standard genome sequencing and annotation.</title>
        <authorList>
            <consortium name="The Broad Institute Genomics Platform"/>
            <consortium name="The Broad Institute Genome Sequencing Center for Infectious Disease"/>
            <person name="Wu L."/>
            <person name="Ma J."/>
        </authorList>
    </citation>
    <scope>NUCLEOTIDE SEQUENCE [LARGE SCALE GENOMIC DNA]</scope>
    <source>
        <strain evidence="9 10">JCM 16009</strain>
    </source>
</reference>
<feature type="transmembrane region" description="Helical" evidence="7">
    <location>
        <begin position="276"/>
        <end position="297"/>
    </location>
</feature>
<comment type="subcellular location">
    <subcellularLocation>
        <location evidence="1">Cell membrane</location>
        <topology evidence="1">Multi-pass membrane protein</topology>
    </subcellularLocation>
</comment>